<dbReference type="Proteomes" id="UP000761264">
    <property type="component" value="Unassembled WGS sequence"/>
</dbReference>
<gene>
    <name evidence="6" type="ORF">HBA54_15435</name>
</gene>
<comment type="similarity">
    <text evidence="4">Belongs to the trans-sulfuration enzymes family.</text>
</comment>
<dbReference type="InterPro" id="IPR000277">
    <property type="entry name" value="Cys/Met-Metab_PyrdxlP-dep_enz"/>
</dbReference>
<organism evidence="6 7">
    <name type="scientific">Pelagibius litoralis</name>
    <dbReference type="NCBI Taxonomy" id="374515"/>
    <lineage>
        <taxon>Bacteria</taxon>
        <taxon>Pseudomonadati</taxon>
        <taxon>Pseudomonadota</taxon>
        <taxon>Alphaproteobacteria</taxon>
        <taxon>Rhodospirillales</taxon>
        <taxon>Rhodovibrionaceae</taxon>
        <taxon>Pelagibius</taxon>
    </lineage>
</organism>
<keyword evidence="6" id="KW-0808">Transferase</keyword>
<reference evidence="6" key="1">
    <citation type="submission" date="2020-03" db="EMBL/GenBank/DDBJ databases">
        <title>Genome of Pelagibius litoralis DSM 21314T.</title>
        <authorList>
            <person name="Wang G."/>
        </authorList>
    </citation>
    <scope>NUCLEOTIDE SEQUENCE</scope>
    <source>
        <strain evidence="6">DSM 21314</strain>
    </source>
</reference>
<keyword evidence="2 3" id="KW-0663">Pyridoxal phosphate</keyword>
<dbReference type="RefSeq" id="WP_167226144.1">
    <property type="nucleotide sequence ID" value="NZ_JAAQPH010000011.1"/>
</dbReference>
<feature type="region of interest" description="Disordered" evidence="5">
    <location>
        <begin position="1"/>
        <end position="20"/>
    </location>
</feature>
<sequence length="396" mass="42258">MKPEDRSVVRRSAPPASKTTPLVTPLFPSVVYCAEDADALDDVYEGRASGYSYAREGHPNASLLADKISWMEGVEGGIITASGMAALSAVFLALLDKGDHIVAGNQLYGRCLRLLTKDLPRLGFDASLVDAADVSAVEAALRPETKLLLVEVVANPTLRLADIKGLAKLARQRGLIFVVDNTFTTPRSFRPFDLGADVVVHSVTKLLAGHSDVTLGYVAAKDEARNTALYDAVTTWGLNASPFDCWLAERGLNTFDLRFQRAQENAKALADHLRGLPGVLRVLYPGEDDHPDRALARDLLQGNYSHMVSFELDADRAGVNAFVRAAGNIAFAPTLGDVGTTISHPASSSHRALSAEERAALGISEGFIRVSVGVEEIDLLKRELTAAVAAASAAKA</sequence>
<evidence type="ECO:0000313" key="6">
    <source>
        <dbReference type="EMBL" id="NIA69996.1"/>
    </source>
</evidence>
<dbReference type="Gene3D" id="3.40.640.10">
    <property type="entry name" value="Type I PLP-dependent aspartate aminotransferase-like (Major domain)"/>
    <property type="match status" value="1"/>
</dbReference>
<dbReference type="AlphaFoldDB" id="A0A967EYY7"/>
<dbReference type="SUPFAM" id="SSF53383">
    <property type="entry name" value="PLP-dependent transferases"/>
    <property type="match status" value="1"/>
</dbReference>
<accession>A0A967EYY7</accession>
<evidence type="ECO:0000256" key="4">
    <source>
        <dbReference type="RuleBase" id="RU362118"/>
    </source>
</evidence>
<evidence type="ECO:0000256" key="2">
    <source>
        <dbReference type="ARBA" id="ARBA00022898"/>
    </source>
</evidence>
<dbReference type="GO" id="GO:0019346">
    <property type="term" value="P:transsulfuration"/>
    <property type="evidence" value="ECO:0007669"/>
    <property type="project" value="InterPro"/>
</dbReference>
<dbReference type="PANTHER" id="PTHR11808">
    <property type="entry name" value="TRANS-SULFURATION ENZYME FAMILY MEMBER"/>
    <property type="match status" value="1"/>
</dbReference>
<dbReference type="PANTHER" id="PTHR11808:SF89">
    <property type="entry name" value="METHIONINE GAMMA-LYASE"/>
    <property type="match status" value="1"/>
</dbReference>
<dbReference type="GO" id="GO:0005737">
    <property type="term" value="C:cytoplasm"/>
    <property type="evidence" value="ECO:0007669"/>
    <property type="project" value="TreeGrafter"/>
</dbReference>
<dbReference type="EMBL" id="JAAQPH010000011">
    <property type="protein sequence ID" value="NIA69996.1"/>
    <property type="molecule type" value="Genomic_DNA"/>
</dbReference>
<evidence type="ECO:0000256" key="3">
    <source>
        <dbReference type="PIRSR" id="PIRSR001434-2"/>
    </source>
</evidence>
<feature type="modified residue" description="N6-(pyridoxal phosphate)lysine" evidence="3">
    <location>
        <position position="205"/>
    </location>
</feature>
<dbReference type="GO" id="GO:0030170">
    <property type="term" value="F:pyridoxal phosphate binding"/>
    <property type="evidence" value="ECO:0007669"/>
    <property type="project" value="InterPro"/>
</dbReference>
<dbReference type="PIRSF" id="PIRSF001434">
    <property type="entry name" value="CGS"/>
    <property type="match status" value="1"/>
</dbReference>
<dbReference type="GO" id="GO:0016846">
    <property type="term" value="F:carbon-sulfur lyase activity"/>
    <property type="evidence" value="ECO:0007669"/>
    <property type="project" value="TreeGrafter"/>
</dbReference>
<protein>
    <submittedName>
        <fullName evidence="6">Aminotransferase class I/II-fold pyridoxal phosphate-dependent enzyme</fullName>
    </submittedName>
</protein>
<dbReference type="Gene3D" id="3.90.1150.10">
    <property type="entry name" value="Aspartate Aminotransferase, domain 1"/>
    <property type="match status" value="1"/>
</dbReference>
<dbReference type="GO" id="GO:0008483">
    <property type="term" value="F:transaminase activity"/>
    <property type="evidence" value="ECO:0007669"/>
    <property type="project" value="UniProtKB-KW"/>
</dbReference>
<dbReference type="Pfam" id="PF01053">
    <property type="entry name" value="Cys_Met_Meta_PP"/>
    <property type="match status" value="1"/>
</dbReference>
<comment type="cofactor">
    <cofactor evidence="1 4">
        <name>pyridoxal 5'-phosphate</name>
        <dbReference type="ChEBI" id="CHEBI:597326"/>
    </cofactor>
</comment>
<keyword evidence="6" id="KW-0032">Aminotransferase</keyword>
<dbReference type="CDD" id="cd00614">
    <property type="entry name" value="CGS_like"/>
    <property type="match status" value="1"/>
</dbReference>
<proteinExistence type="inferred from homology"/>
<evidence type="ECO:0000256" key="1">
    <source>
        <dbReference type="ARBA" id="ARBA00001933"/>
    </source>
</evidence>
<dbReference type="FunFam" id="3.40.640.10:FF:000046">
    <property type="entry name" value="Cystathionine gamma-lyase"/>
    <property type="match status" value="1"/>
</dbReference>
<dbReference type="InterPro" id="IPR015424">
    <property type="entry name" value="PyrdxlP-dep_Trfase"/>
</dbReference>
<keyword evidence="7" id="KW-1185">Reference proteome</keyword>
<dbReference type="InterPro" id="IPR015422">
    <property type="entry name" value="PyrdxlP-dep_Trfase_small"/>
</dbReference>
<evidence type="ECO:0000256" key="5">
    <source>
        <dbReference type="SAM" id="MobiDB-lite"/>
    </source>
</evidence>
<comment type="caution">
    <text evidence="6">The sequence shown here is derived from an EMBL/GenBank/DDBJ whole genome shotgun (WGS) entry which is preliminary data.</text>
</comment>
<name>A0A967EYY7_9PROT</name>
<evidence type="ECO:0000313" key="7">
    <source>
        <dbReference type="Proteomes" id="UP000761264"/>
    </source>
</evidence>
<dbReference type="InterPro" id="IPR015421">
    <property type="entry name" value="PyrdxlP-dep_Trfase_major"/>
</dbReference>